<reference evidence="1" key="2">
    <citation type="submission" date="2023-03" db="EMBL/GenBank/DDBJ databases">
        <authorList>
            <person name="Inwood S.N."/>
            <person name="Skelly J.G."/>
            <person name="Guhlin J."/>
            <person name="Harrop T.W.R."/>
            <person name="Goldson S.G."/>
            <person name="Dearden P.K."/>
        </authorList>
    </citation>
    <scope>NUCLEOTIDE SEQUENCE</scope>
    <source>
        <strain evidence="1">Irish</strain>
        <tissue evidence="1">Whole body</tissue>
    </source>
</reference>
<evidence type="ECO:0000313" key="1">
    <source>
        <dbReference type="EMBL" id="KAK0169656.1"/>
    </source>
</evidence>
<dbReference type="EMBL" id="JAQQBS010000014">
    <property type="protein sequence ID" value="KAK0169656.1"/>
    <property type="molecule type" value="Genomic_DNA"/>
</dbReference>
<keyword evidence="2" id="KW-1185">Reference proteome</keyword>
<protein>
    <recommendedName>
        <fullName evidence="3">CCHC-type domain-containing protein</fullName>
    </recommendedName>
</protein>
<reference evidence="1" key="1">
    <citation type="journal article" date="2023" name="bioRxiv">
        <title>Scaffold-level genome assemblies of two parasitoid biocontrol wasps reveal the parthenogenesis mechanism and an associated novel virus.</title>
        <authorList>
            <person name="Inwood S."/>
            <person name="Skelly J."/>
            <person name="Guhlin J."/>
            <person name="Harrop T."/>
            <person name="Goldson S."/>
            <person name="Dearden P."/>
        </authorList>
    </citation>
    <scope>NUCLEOTIDE SEQUENCE</scope>
    <source>
        <strain evidence="1">Irish</strain>
        <tissue evidence="1">Whole body</tissue>
    </source>
</reference>
<organism evidence="1 2">
    <name type="scientific">Microctonus aethiopoides</name>
    <dbReference type="NCBI Taxonomy" id="144406"/>
    <lineage>
        <taxon>Eukaryota</taxon>
        <taxon>Metazoa</taxon>
        <taxon>Ecdysozoa</taxon>
        <taxon>Arthropoda</taxon>
        <taxon>Hexapoda</taxon>
        <taxon>Insecta</taxon>
        <taxon>Pterygota</taxon>
        <taxon>Neoptera</taxon>
        <taxon>Endopterygota</taxon>
        <taxon>Hymenoptera</taxon>
        <taxon>Apocrita</taxon>
        <taxon>Ichneumonoidea</taxon>
        <taxon>Braconidae</taxon>
        <taxon>Euphorinae</taxon>
        <taxon>Microctonus</taxon>
    </lineage>
</organism>
<dbReference type="Proteomes" id="UP001168990">
    <property type="component" value="Unassembled WGS sequence"/>
</dbReference>
<comment type="caution">
    <text evidence="1">The sequence shown here is derived from an EMBL/GenBank/DDBJ whole genome shotgun (WGS) entry which is preliminary data.</text>
</comment>
<sequence>MLSNIDKLNYISHALENEDARAMQQLGISKAHYDHAWVKLNERYENSERYIEHHTQSLCELAPMSKNTYVEFRRMMNNAKHHLVASERYNENHAMYSRAELKALDVPTRAELAKEMKLCFSCLYPGHQSKSCIADLCKKFNKHHKTLLHRTRTNIEPDVRVVNTSRKMPAASTSQLS</sequence>
<dbReference type="InterPro" id="IPR005312">
    <property type="entry name" value="DUF1759"/>
</dbReference>
<accession>A0AA39FHQ8</accession>
<dbReference type="AlphaFoldDB" id="A0AA39FHQ8"/>
<evidence type="ECO:0000313" key="2">
    <source>
        <dbReference type="Proteomes" id="UP001168990"/>
    </source>
</evidence>
<name>A0AA39FHQ8_9HYME</name>
<gene>
    <name evidence="1" type="ORF">PV328_011734</name>
</gene>
<dbReference type="Pfam" id="PF03564">
    <property type="entry name" value="DUF1759"/>
    <property type="match status" value="1"/>
</dbReference>
<proteinExistence type="predicted"/>
<evidence type="ECO:0008006" key="3">
    <source>
        <dbReference type="Google" id="ProtNLM"/>
    </source>
</evidence>